<reference evidence="2 3" key="1">
    <citation type="submission" date="2024-02" db="EMBL/GenBank/DDBJ databases">
        <authorList>
            <person name="Vignale AGUSTIN F."/>
            <person name="Sosa J E."/>
            <person name="Modenutti C."/>
        </authorList>
    </citation>
    <scope>NUCLEOTIDE SEQUENCE [LARGE SCALE GENOMIC DNA]</scope>
</reference>
<feature type="region of interest" description="Disordered" evidence="1">
    <location>
        <begin position="1"/>
        <end position="20"/>
    </location>
</feature>
<gene>
    <name evidence="2" type="ORF">ILEXP_LOCUS52117</name>
</gene>
<keyword evidence="3" id="KW-1185">Reference proteome</keyword>
<dbReference type="PANTHER" id="PTHR15555:SF0">
    <property type="entry name" value="ZINC FINGER HIT DOMAIN-CONTAINING PROTEIN 2"/>
    <property type="match status" value="1"/>
</dbReference>
<accession>A0ABC8UM11</accession>
<dbReference type="PANTHER" id="PTHR15555">
    <property type="entry name" value="ZINC FINGER HIT DOMAIN CONTAINING PROTEIN 2 PROTEIN FON -RELATED"/>
    <property type="match status" value="1"/>
</dbReference>
<name>A0ABC8UM11_9AQUA</name>
<dbReference type="EMBL" id="CAUOFW020008200">
    <property type="protein sequence ID" value="CAK9181992.1"/>
    <property type="molecule type" value="Genomic_DNA"/>
</dbReference>
<dbReference type="Proteomes" id="UP001642360">
    <property type="component" value="Unassembled WGS sequence"/>
</dbReference>
<dbReference type="AlphaFoldDB" id="A0ABC8UM11"/>
<organism evidence="2 3">
    <name type="scientific">Ilex paraguariensis</name>
    <name type="common">yerba mate</name>
    <dbReference type="NCBI Taxonomy" id="185542"/>
    <lineage>
        <taxon>Eukaryota</taxon>
        <taxon>Viridiplantae</taxon>
        <taxon>Streptophyta</taxon>
        <taxon>Embryophyta</taxon>
        <taxon>Tracheophyta</taxon>
        <taxon>Spermatophyta</taxon>
        <taxon>Magnoliopsida</taxon>
        <taxon>eudicotyledons</taxon>
        <taxon>Gunneridae</taxon>
        <taxon>Pentapetalae</taxon>
        <taxon>asterids</taxon>
        <taxon>campanulids</taxon>
        <taxon>Aquifoliales</taxon>
        <taxon>Aquifoliaceae</taxon>
        <taxon>Ilex</taxon>
    </lineage>
</organism>
<sequence length="167" mass="19231">MRENVVEELRQLQPDDENKQKMMDIFKRFHSEEEMDSSDEDGAQPETLLEALSHCLEQTCSLAFRHMGGLQFGLGLMDDATERELKSEKQQKSKRLELKNKLKSAQRKVYFVMCWVHVHPGEAWSSLAAIVKAEKGSAMEYRGSKISTLRMEDKVESKGKPLIKELQ</sequence>
<evidence type="ECO:0000313" key="3">
    <source>
        <dbReference type="Proteomes" id="UP001642360"/>
    </source>
</evidence>
<evidence type="ECO:0000313" key="2">
    <source>
        <dbReference type="EMBL" id="CAK9181992.1"/>
    </source>
</evidence>
<proteinExistence type="predicted"/>
<protein>
    <submittedName>
        <fullName evidence="2">Uncharacterized protein</fullName>
    </submittedName>
</protein>
<comment type="caution">
    <text evidence="2">The sequence shown here is derived from an EMBL/GenBank/DDBJ whole genome shotgun (WGS) entry which is preliminary data.</text>
</comment>
<dbReference type="InterPro" id="IPR039646">
    <property type="entry name" value="ZNHIT2"/>
</dbReference>
<evidence type="ECO:0000256" key="1">
    <source>
        <dbReference type="SAM" id="MobiDB-lite"/>
    </source>
</evidence>
<feature type="compositionally biased region" description="Basic and acidic residues" evidence="1">
    <location>
        <begin position="1"/>
        <end position="10"/>
    </location>
</feature>